<dbReference type="Pfam" id="PF14307">
    <property type="entry name" value="Glyco_tran_WbsX"/>
    <property type="match status" value="1"/>
</dbReference>
<proteinExistence type="predicted"/>
<dbReference type="OrthoDB" id="9816424at2"/>
<dbReference type="RefSeq" id="WP_055194238.1">
    <property type="nucleotide sequence ID" value="NZ_CABIYH010000011.1"/>
</dbReference>
<dbReference type="PaxDb" id="166486-ERS852572_01729"/>
<name>A0A173TT56_9FIRM</name>
<dbReference type="Proteomes" id="UP000095350">
    <property type="component" value="Unassembled WGS sequence"/>
</dbReference>
<protein>
    <recommendedName>
        <fullName evidence="3">Glycosyl transferase</fullName>
    </recommendedName>
</protein>
<dbReference type="PANTHER" id="PTHR41244">
    <property type="entry name" value="RHAMNAN SYNTHESIS F"/>
    <property type="match status" value="1"/>
</dbReference>
<dbReference type="EMBL" id="CYXZ01000011">
    <property type="protein sequence ID" value="CUN06013.1"/>
    <property type="molecule type" value="Genomic_DNA"/>
</dbReference>
<dbReference type="CDD" id="cd11579">
    <property type="entry name" value="Glyco_tran_WbsX"/>
    <property type="match status" value="1"/>
</dbReference>
<dbReference type="Gene3D" id="3.20.20.80">
    <property type="entry name" value="Glycosidases"/>
    <property type="match status" value="1"/>
</dbReference>
<dbReference type="STRING" id="166486.ERS852572_01729"/>
<dbReference type="InterPro" id="IPR032719">
    <property type="entry name" value="WbsX"/>
</dbReference>
<reference evidence="1 2" key="1">
    <citation type="submission" date="2015-09" db="EMBL/GenBank/DDBJ databases">
        <authorList>
            <consortium name="Pathogen Informatics"/>
        </authorList>
    </citation>
    <scope>NUCLEOTIDE SEQUENCE [LARGE SCALE GENOMIC DNA]</scope>
    <source>
        <strain evidence="1 2">2789STDY5834960</strain>
    </source>
</reference>
<evidence type="ECO:0000313" key="1">
    <source>
        <dbReference type="EMBL" id="CUN06013.1"/>
    </source>
</evidence>
<dbReference type="PANTHER" id="PTHR41244:SF1">
    <property type="entry name" value="GLYCOSYLTRANSFERASE"/>
    <property type="match status" value="1"/>
</dbReference>
<organism evidence="1 2">
    <name type="scientific">Roseburia intestinalis</name>
    <dbReference type="NCBI Taxonomy" id="166486"/>
    <lineage>
        <taxon>Bacteria</taxon>
        <taxon>Bacillati</taxon>
        <taxon>Bacillota</taxon>
        <taxon>Clostridia</taxon>
        <taxon>Lachnospirales</taxon>
        <taxon>Lachnospiraceae</taxon>
        <taxon>Roseburia</taxon>
    </lineage>
</organism>
<evidence type="ECO:0000313" key="2">
    <source>
        <dbReference type="Proteomes" id="UP000095350"/>
    </source>
</evidence>
<evidence type="ECO:0008006" key="3">
    <source>
        <dbReference type="Google" id="ProtNLM"/>
    </source>
</evidence>
<gene>
    <name evidence="1" type="ORF">ERS852572_01729</name>
</gene>
<dbReference type="AlphaFoldDB" id="A0A173TT56"/>
<accession>A0A173TT56</accession>
<sequence>MKVIAWYLPQFHEIPENNEWWGTGFTEWVNVKKAKPLEEGHNQPRIPLNDRYYDLSDVSVQKWQIETAKKYGVYGFCMHHYWFDGKLLLEKPIEQYLKNKGLDFPFCICWANEHWTNRWIAGNEKILIEQKYGNKKEWKDHFEYLLPFFRDERYIRIDGKPFMVIYRPELIDCINDMLDYWQKLAKLSGLPGITFAYQGMKWDFVKNKDDSRFAYDIEYQPLVCWNGERQKNLSVRIQDKIPKCVLTAFAKPLNVIREMMLRQEDKKKNVREYEDVWKSVVDYKPVSEKSVPGAFVDWDNTPRKGMYGTYLRNSDPKVFQKYFEIQVKRAREVYHKDFMFVFSWNEWAEGGYLEPDQKNQYGYLEAIRDTLDFLNERENVNKN</sequence>